<gene>
    <name evidence="7" type="ORF">TVY486_1004180</name>
</gene>
<evidence type="ECO:0000256" key="4">
    <source>
        <dbReference type="PROSITE-ProRule" id="PRU00175"/>
    </source>
</evidence>
<feature type="region of interest" description="Disordered" evidence="5">
    <location>
        <begin position="76"/>
        <end position="105"/>
    </location>
</feature>
<dbReference type="PROSITE" id="PS50089">
    <property type="entry name" value="ZF_RING_2"/>
    <property type="match status" value="1"/>
</dbReference>
<dbReference type="PANTHER" id="PTHR45931:SF3">
    <property type="entry name" value="RING ZINC FINGER-CONTAINING PROTEIN"/>
    <property type="match status" value="1"/>
</dbReference>
<dbReference type="Pfam" id="PF13639">
    <property type="entry name" value="zf-RING_2"/>
    <property type="match status" value="1"/>
</dbReference>
<evidence type="ECO:0000256" key="3">
    <source>
        <dbReference type="ARBA" id="ARBA00022833"/>
    </source>
</evidence>
<reference evidence="7" key="1">
    <citation type="journal article" date="2012" name="Proc. Natl. Acad. Sci. U.S.A.">
        <title>Antigenic diversity is generated by distinct evolutionary mechanisms in African trypanosome species.</title>
        <authorList>
            <person name="Jackson A.P."/>
            <person name="Berry A."/>
            <person name="Aslett M."/>
            <person name="Allison H.C."/>
            <person name="Burton P."/>
            <person name="Vavrova-Anderson J."/>
            <person name="Brown R."/>
            <person name="Browne H."/>
            <person name="Corton N."/>
            <person name="Hauser H."/>
            <person name="Gamble J."/>
            <person name="Gilderthorp R."/>
            <person name="Marcello L."/>
            <person name="McQuillan J."/>
            <person name="Otto T.D."/>
            <person name="Quail M.A."/>
            <person name="Sanders M.J."/>
            <person name="van Tonder A."/>
            <person name="Ginger M.L."/>
            <person name="Field M.C."/>
            <person name="Barry J.D."/>
            <person name="Hertz-Fowler C."/>
            <person name="Berriman M."/>
        </authorList>
    </citation>
    <scope>NUCLEOTIDE SEQUENCE</scope>
    <source>
        <strain evidence="7">Y486</strain>
    </source>
</reference>
<evidence type="ECO:0000256" key="5">
    <source>
        <dbReference type="SAM" id="MobiDB-lite"/>
    </source>
</evidence>
<keyword evidence="3" id="KW-0862">Zinc</keyword>
<proteinExistence type="predicted"/>
<keyword evidence="2 4" id="KW-0863">Zinc-finger</keyword>
<evidence type="ECO:0000256" key="2">
    <source>
        <dbReference type="ARBA" id="ARBA00022771"/>
    </source>
</evidence>
<dbReference type="SMART" id="SM00184">
    <property type="entry name" value="RING"/>
    <property type="match status" value="1"/>
</dbReference>
<dbReference type="OMA" id="CRYEIPR"/>
<dbReference type="AlphaFoldDB" id="G0U663"/>
<dbReference type="InterPro" id="IPR001841">
    <property type="entry name" value="Znf_RING"/>
</dbReference>
<dbReference type="GO" id="GO:0008270">
    <property type="term" value="F:zinc ion binding"/>
    <property type="evidence" value="ECO:0007669"/>
    <property type="project" value="UniProtKB-KW"/>
</dbReference>
<sequence>MASGWRINFSNIDDGIDWPNIIPPHITAQRRMDRGTSPEAPHFSSMFMDWPIPENFHLGPHVADAGRANARPSGGLLTRTRHDGRVCHSNQPHSSSVRRRAPSSQHMSSVDDILFPFSNMVNGMFRRTQAMINAFDEAVNMHPGNFADPGEGGSHFSRVVVSAQSVNGEAPRVAMRVERGTMPAGRRAHHTNRSGSDFDIITGFPLDLLTLPSGSGDAVGGNAVGARNQRSRGGTTDRDAELWEIDDLSYGNLLRLDDRVTPVGLSDSQLRALKAVPYGAAGRLSTVRGNATSKKAGEQCPVCLEAFTNDSKVHRTSCGHVFHYDCIVPWFKRNKCCPTCRREVTGTSG</sequence>
<dbReference type="PANTHER" id="PTHR45931">
    <property type="entry name" value="SI:CH211-59O9.10"/>
    <property type="match status" value="1"/>
</dbReference>
<protein>
    <submittedName>
        <fullName evidence="7">Predicted zinc finger protein</fullName>
    </submittedName>
</protein>
<accession>G0U663</accession>
<evidence type="ECO:0000313" key="7">
    <source>
        <dbReference type="EMBL" id="CCC51366.1"/>
    </source>
</evidence>
<evidence type="ECO:0000256" key="1">
    <source>
        <dbReference type="ARBA" id="ARBA00022723"/>
    </source>
</evidence>
<dbReference type="EMBL" id="HE573026">
    <property type="protein sequence ID" value="CCC51366.1"/>
    <property type="molecule type" value="Genomic_DNA"/>
</dbReference>
<dbReference type="InterPro" id="IPR013083">
    <property type="entry name" value="Znf_RING/FYVE/PHD"/>
</dbReference>
<keyword evidence="1" id="KW-0479">Metal-binding</keyword>
<organism evidence="7">
    <name type="scientific">Trypanosoma vivax (strain Y486)</name>
    <dbReference type="NCBI Taxonomy" id="1055687"/>
    <lineage>
        <taxon>Eukaryota</taxon>
        <taxon>Discoba</taxon>
        <taxon>Euglenozoa</taxon>
        <taxon>Kinetoplastea</taxon>
        <taxon>Metakinetoplastina</taxon>
        <taxon>Trypanosomatida</taxon>
        <taxon>Trypanosomatidae</taxon>
        <taxon>Trypanosoma</taxon>
        <taxon>Duttonella</taxon>
    </lineage>
</organism>
<dbReference type="GO" id="GO:0005634">
    <property type="term" value="C:nucleus"/>
    <property type="evidence" value="ECO:0007669"/>
    <property type="project" value="TreeGrafter"/>
</dbReference>
<evidence type="ECO:0000259" key="6">
    <source>
        <dbReference type="PROSITE" id="PS50089"/>
    </source>
</evidence>
<dbReference type="GO" id="GO:0006511">
    <property type="term" value="P:ubiquitin-dependent protein catabolic process"/>
    <property type="evidence" value="ECO:0007669"/>
    <property type="project" value="TreeGrafter"/>
</dbReference>
<feature type="domain" description="RING-type" evidence="6">
    <location>
        <begin position="300"/>
        <end position="341"/>
    </location>
</feature>
<dbReference type="SUPFAM" id="SSF57850">
    <property type="entry name" value="RING/U-box"/>
    <property type="match status" value="1"/>
</dbReference>
<dbReference type="GO" id="GO:0061630">
    <property type="term" value="F:ubiquitin protein ligase activity"/>
    <property type="evidence" value="ECO:0007669"/>
    <property type="project" value="TreeGrafter"/>
</dbReference>
<dbReference type="VEuPathDB" id="TriTrypDB:TvY486_1004180"/>
<dbReference type="InterPro" id="IPR051834">
    <property type="entry name" value="RING_finger_E3_ligase"/>
</dbReference>
<name>G0U663_TRYVY</name>
<dbReference type="Gene3D" id="3.30.40.10">
    <property type="entry name" value="Zinc/RING finger domain, C3HC4 (zinc finger)"/>
    <property type="match status" value="1"/>
</dbReference>
<dbReference type="CDD" id="cd16454">
    <property type="entry name" value="RING-H2_PA-TM-RING"/>
    <property type="match status" value="1"/>
</dbReference>